<evidence type="ECO:0000313" key="2">
    <source>
        <dbReference type="Proteomes" id="UP000692954"/>
    </source>
</evidence>
<accession>A0A8S1MN00</accession>
<gene>
    <name evidence="1" type="ORF">PSON_ATCC_30995.1.T0410167</name>
</gene>
<proteinExistence type="predicted"/>
<evidence type="ECO:0000313" key="1">
    <source>
        <dbReference type="EMBL" id="CAD8080989.1"/>
    </source>
</evidence>
<sequence length="56" mass="6689">MNLKINKQEIHFNNILTIIQIKGLILLGNSFNRLNKVNFQKDNEFFQKTLNKKEKN</sequence>
<organism evidence="1 2">
    <name type="scientific">Paramecium sonneborni</name>
    <dbReference type="NCBI Taxonomy" id="65129"/>
    <lineage>
        <taxon>Eukaryota</taxon>
        <taxon>Sar</taxon>
        <taxon>Alveolata</taxon>
        <taxon>Ciliophora</taxon>
        <taxon>Intramacronucleata</taxon>
        <taxon>Oligohymenophorea</taxon>
        <taxon>Peniculida</taxon>
        <taxon>Parameciidae</taxon>
        <taxon>Paramecium</taxon>
    </lineage>
</organism>
<comment type="caution">
    <text evidence="1">The sequence shown here is derived from an EMBL/GenBank/DDBJ whole genome shotgun (WGS) entry which is preliminary data.</text>
</comment>
<protein>
    <submittedName>
        <fullName evidence="1">Uncharacterized protein</fullName>
    </submittedName>
</protein>
<dbReference type="EMBL" id="CAJJDN010000041">
    <property type="protein sequence ID" value="CAD8080989.1"/>
    <property type="molecule type" value="Genomic_DNA"/>
</dbReference>
<dbReference type="Proteomes" id="UP000692954">
    <property type="component" value="Unassembled WGS sequence"/>
</dbReference>
<name>A0A8S1MN00_9CILI</name>
<keyword evidence="2" id="KW-1185">Reference proteome</keyword>
<reference evidence="1" key="1">
    <citation type="submission" date="2021-01" db="EMBL/GenBank/DDBJ databases">
        <authorList>
            <consortium name="Genoscope - CEA"/>
            <person name="William W."/>
        </authorList>
    </citation>
    <scope>NUCLEOTIDE SEQUENCE</scope>
</reference>
<dbReference type="AlphaFoldDB" id="A0A8S1MN00"/>